<proteinExistence type="predicted"/>
<evidence type="ECO:0000313" key="4">
    <source>
        <dbReference type="Proteomes" id="UP000248749"/>
    </source>
</evidence>
<name>A0A2W2DKE2_9ACTN</name>
<sequence length="71" mass="7332">MSFVNGYHRGDLDLREWPMTNRRARALAIVTLAAALPLLVLLVLRSGGDAPPGAARPVSGPAAAATTPAPT</sequence>
<keyword evidence="2" id="KW-0472">Membrane</keyword>
<dbReference type="EMBL" id="POUB01000047">
    <property type="protein sequence ID" value="PZG00218.1"/>
    <property type="molecule type" value="Genomic_DNA"/>
</dbReference>
<dbReference type="AlphaFoldDB" id="A0A2W2DKE2"/>
<evidence type="ECO:0000256" key="2">
    <source>
        <dbReference type="SAM" id="Phobius"/>
    </source>
</evidence>
<gene>
    <name evidence="3" type="ORF">C1I99_09945</name>
</gene>
<keyword evidence="2" id="KW-0812">Transmembrane</keyword>
<organism evidence="3 4">
    <name type="scientific">Micromonospora deserti</name>
    <dbReference type="NCBI Taxonomy" id="2070366"/>
    <lineage>
        <taxon>Bacteria</taxon>
        <taxon>Bacillati</taxon>
        <taxon>Actinomycetota</taxon>
        <taxon>Actinomycetes</taxon>
        <taxon>Micromonosporales</taxon>
        <taxon>Micromonosporaceae</taxon>
        <taxon>Micromonospora</taxon>
    </lineage>
</organism>
<evidence type="ECO:0000256" key="1">
    <source>
        <dbReference type="SAM" id="MobiDB-lite"/>
    </source>
</evidence>
<keyword evidence="2" id="KW-1133">Transmembrane helix</keyword>
<dbReference type="Proteomes" id="UP000248749">
    <property type="component" value="Unassembled WGS sequence"/>
</dbReference>
<feature type="region of interest" description="Disordered" evidence="1">
    <location>
        <begin position="50"/>
        <end position="71"/>
    </location>
</feature>
<keyword evidence="4" id="KW-1185">Reference proteome</keyword>
<protein>
    <submittedName>
        <fullName evidence="3">Uncharacterized protein</fullName>
    </submittedName>
</protein>
<feature type="transmembrane region" description="Helical" evidence="2">
    <location>
        <begin position="24"/>
        <end position="44"/>
    </location>
</feature>
<comment type="caution">
    <text evidence="3">The sequence shown here is derived from an EMBL/GenBank/DDBJ whole genome shotgun (WGS) entry which is preliminary data.</text>
</comment>
<feature type="non-terminal residue" evidence="3">
    <location>
        <position position="71"/>
    </location>
</feature>
<evidence type="ECO:0000313" key="3">
    <source>
        <dbReference type="EMBL" id="PZG00218.1"/>
    </source>
</evidence>
<reference evidence="3 4" key="1">
    <citation type="submission" date="2018-01" db="EMBL/GenBank/DDBJ databases">
        <title>Draft genome sequence of Salinispora sp. 13K206.</title>
        <authorList>
            <person name="Sahin N."/>
            <person name="Saygin H."/>
            <person name="Ay H."/>
        </authorList>
    </citation>
    <scope>NUCLEOTIDE SEQUENCE [LARGE SCALE GENOMIC DNA]</scope>
    <source>
        <strain evidence="3 4">13K206</strain>
    </source>
</reference>
<accession>A0A2W2DKE2</accession>